<feature type="chain" id="PRO_5047036954" description="Phosphate starvation-inducible protein PsiF" evidence="1">
    <location>
        <begin position="25"/>
        <end position="84"/>
    </location>
</feature>
<accession>A0ABY5RNG5</accession>
<evidence type="ECO:0000256" key="1">
    <source>
        <dbReference type="SAM" id="SignalP"/>
    </source>
</evidence>
<protein>
    <recommendedName>
        <fullName evidence="4">Phosphate starvation-inducible protein PsiF</fullName>
    </recommendedName>
</protein>
<evidence type="ECO:0000313" key="3">
    <source>
        <dbReference type="Proteomes" id="UP001017257"/>
    </source>
</evidence>
<proteinExistence type="predicted"/>
<evidence type="ECO:0008006" key="4">
    <source>
        <dbReference type="Google" id="ProtNLM"/>
    </source>
</evidence>
<dbReference type="Proteomes" id="UP001017257">
    <property type="component" value="Chromosome"/>
</dbReference>
<dbReference type="RefSeq" id="WP_173948228.1">
    <property type="nucleotide sequence ID" value="NZ_CP102845.1"/>
</dbReference>
<feature type="signal peptide" evidence="1">
    <location>
        <begin position="1"/>
        <end position="24"/>
    </location>
</feature>
<evidence type="ECO:0000313" key="2">
    <source>
        <dbReference type="EMBL" id="UVF17901.1"/>
    </source>
</evidence>
<name>A0ABY5RNG5_9HYPH</name>
<reference evidence="2" key="1">
    <citation type="submission" date="2022-08" db="EMBL/GenBank/DDBJ databases">
        <title>Microvirga terrae sp. nov., isolated from soil.</title>
        <authorList>
            <person name="Kim K.H."/>
            <person name="Seo Y.L."/>
            <person name="Kim J.M."/>
            <person name="Lee J.K."/>
            <person name="Han D.M."/>
            <person name="Jeon C.O."/>
        </authorList>
    </citation>
    <scope>NUCLEOTIDE SEQUENCE</scope>
    <source>
        <strain evidence="2">R24</strain>
    </source>
</reference>
<gene>
    <name evidence="2" type="ORF">HPT29_015395</name>
</gene>
<sequence length="84" mass="9054">MMNRVVSFAVAAAMALSMAGAAEAAAEMKPKKQPTAAQMAARERMSKCSAEWKEAKSGGKLAKDAKWPKFWSECNMRLKGGMKA</sequence>
<dbReference type="EMBL" id="CP102845">
    <property type="protein sequence ID" value="UVF17901.1"/>
    <property type="molecule type" value="Genomic_DNA"/>
</dbReference>
<keyword evidence="1" id="KW-0732">Signal</keyword>
<organism evidence="2 3">
    <name type="scientific">Microvirga terrae</name>
    <dbReference type="NCBI Taxonomy" id="2740529"/>
    <lineage>
        <taxon>Bacteria</taxon>
        <taxon>Pseudomonadati</taxon>
        <taxon>Pseudomonadota</taxon>
        <taxon>Alphaproteobacteria</taxon>
        <taxon>Hyphomicrobiales</taxon>
        <taxon>Methylobacteriaceae</taxon>
        <taxon>Microvirga</taxon>
    </lineage>
</organism>
<keyword evidence="3" id="KW-1185">Reference proteome</keyword>